<dbReference type="RefSeq" id="XP_069209145.1">
    <property type="nucleotide sequence ID" value="XM_069354503.1"/>
</dbReference>
<dbReference type="Proteomes" id="UP001565368">
    <property type="component" value="Unassembled WGS sequence"/>
</dbReference>
<gene>
    <name evidence="1" type="ORF">Q8F55_006032</name>
</gene>
<dbReference type="EMBL" id="JBBXJM010000004">
    <property type="protein sequence ID" value="KAL1409201.1"/>
    <property type="molecule type" value="Genomic_DNA"/>
</dbReference>
<name>A0ABR3Q417_9TREE</name>
<proteinExistence type="predicted"/>
<keyword evidence="2" id="KW-1185">Reference proteome</keyword>
<comment type="caution">
    <text evidence="1">The sequence shown here is derived from an EMBL/GenBank/DDBJ whole genome shotgun (WGS) entry which is preliminary data.</text>
</comment>
<evidence type="ECO:0000313" key="2">
    <source>
        <dbReference type="Proteomes" id="UP001565368"/>
    </source>
</evidence>
<reference evidence="1 2" key="1">
    <citation type="submission" date="2023-08" db="EMBL/GenBank/DDBJ databases">
        <title>Annotated Genome Sequence of Vanrija albida AlHP1.</title>
        <authorList>
            <person name="Herzog R."/>
        </authorList>
    </citation>
    <scope>NUCLEOTIDE SEQUENCE [LARGE SCALE GENOMIC DNA]</scope>
    <source>
        <strain evidence="1 2">AlHP1</strain>
    </source>
</reference>
<evidence type="ECO:0008006" key="3">
    <source>
        <dbReference type="Google" id="ProtNLM"/>
    </source>
</evidence>
<dbReference type="GeneID" id="95987075"/>
<organism evidence="1 2">
    <name type="scientific">Vanrija albida</name>
    <dbReference type="NCBI Taxonomy" id="181172"/>
    <lineage>
        <taxon>Eukaryota</taxon>
        <taxon>Fungi</taxon>
        <taxon>Dikarya</taxon>
        <taxon>Basidiomycota</taxon>
        <taxon>Agaricomycotina</taxon>
        <taxon>Tremellomycetes</taxon>
        <taxon>Trichosporonales</taxon>
        <taxon>Trichosporonaceae</taxon>
        <taxon>Vanrija</taxon>
    </lineage>
</organism>
<sequence>MSTVFSSMTPQQQLQNREVSGLLCVMFPLYRKLVVETLATQSVGLAKEYKELAKKSMPDDRSPPSITPEANRLVDAIMEWNHAGPASRATIPNLFKLKHLKKEMKDIMAQLEKSNEEEDTSGTQAKSSRLGARNSIIGIVISESRSSRWIEWREIVYMAYGLLTPQHEWIAADGFDRHLVMHELFKRIDEEWRKNMSFRRFFAIVKTFPTGLVAHPINIVIDVVEQMCKEGLLDVSKLFPIDSNVNPRTHAQVRRDCSNFLRNHMDFEMFTINMLPKEEQDASMTKLMGRPVTWHLQRDFRSWRIAQNLPNQLIPSSDANSVCSL</sequence>
<evidence type="ECO:0000313" key="1">
    <source>
        <dbReference type="EMBL" id="KAL1409201.1"/>
    </source>
</evidence>
<protein>
    <recommendedName>
        <fullName evidence="3">DUF659 domain-containing protein</fullName>
    </recommendedName>
</protein>
<accession>A0ABR3Q417</accession>